<name>A0A9P4NEP7_9PEZI</name>
<protein>
    <submittedName>
        <fullName evidence="1">Uncharacterized protein</fullName>
    </submittedName>
</protein>
<dbReference type="EMBL" id="MU007134">
    <property type="protein sequence ID" value="KAF2417715.1"/>
    <property type="molecule type" value="Genomic_DNA"/>
</dbReference>
<keyword evidence="2" id="KW-1185">Reference proteome</keyword>
<proteinExistence type="predicted"/>
<organism evidence="1 2">
    <name type="scientific">Tothia fuscella</name>
    <dbReference type="NCBI Taxonomy" id="1048955"/>
    <lineage>
        <taxon>Eukaryota</taxon>
        <taxon>Fungi</taxon>
        <taxon>Dikarya</taxon>
        <taxon>Ascomycota</taxon>
        <taxon>Pezizomycotina</taxon>
        <taxon>Dothideomycetes</taxon>
        <taxon>Pleosporomycetidae</taxon>
        <taxon>Venturiales</taxon>
        <taxon>Cylindrosympodiaceae</taxon>
        <taxon>Tothia</taxon>
    </lineage>
</organism>
<accession>A0A9P4NEP7</accession>
<comment type="caution">
    <text evidence="1">The sequence shown here is derived from an EMBL/GenBank/DDBJ whole genome shotgun (WGS) entry which is preliminary data.</text>
</comment>
<sequence>MWDSANGKATTMVADLIIDRLDFKKRCGAHTKAHTMGDTGEMHICQVGLDSNLNSDIKCDNGRLVFGQNAFIADDIGT</sequence>
<evidence type="ECO:0000313" key="1">
    <source>
        <dbReference type="EMBL" id="KAF2417715.1"/>
    </source>
</evidence>
<dbReference type="AlphaFoldDB" id="A0A9P4NEP7"/>
<reference evidence="1" key="1">
    <citation type="journal article" date="2020" name="Stud. Mycol.">
        <title>101 Dothideomycetes genomes: a test case for predicting lifestyles and emergence of pathogens.</title>
        <authorList>
            <person name="Haridas S."/>
            <person name="Albert R."/>
            <person name="Binder M."/>
            <person name="Bloem J."/>
            <person name="Labutti K."/>
            <person name="Salamov A."/>
            <person name="Andreopoulos B."/>
            <person name="Baker S."/>
            <person name="Barry K."/>
            <person name="Bills G."/>
            <person name="Bluhm B."/>
            <person name="Cannon C."/>
            <person name="Castanera R."/>
            <person name="Culley D."/>
            <person name="Daum C."/>
            <person name="Ezra D."/>
            <person name="Gonzalez J."/>
            <person name="Henrissat B."/>
            <person name="Kuo A."/>
            <person name="Liang C."/>
            <person name="Lipzen A."/>
            <person name="Lutzoni F."/>
            <person name="Magnuson J."/>
            <person name="Mondo S."/>
            <person name="Nolan M."/>
            <person name="Ohm R."/>
            <person name="Pangilinan J."/>
            <person name="Park H.-J."/>
            <person name="Ramirez L."/>
            <person name="Alfaro M."/>
            <person name="Sun H."/>
            <person name="Tritt A."/>
            <person name="Yoshinaga Y."/>
            <person name="Zwiers L.-H."/>
            <person name="Turgeon B."/>
            <person name="Goodwin S."/>
            <person name="Spatafora J."/>
            <person name="Crous P."/>
            <person name="Grigoriev I."/>
        </authorList>
    </citation>
    <scope>NUCLEOTIDE SEQUENCE</scope>
    <source>
        <strain evidence="1">CBS 130266</strain>
    </source>
</reference>
<dbReference type="Proteomes" id="UP000800235">
    <property type="component" value="Unassembled WGS sequence"/>
</dbReference>
<gene>
    <name evidence="1" type="ORF">EJ08DRAFT_654443</name>
</gene>
<evidence type="ECO:0000313" key="2">
    <source>
        <dbReference type="Proteomes" id="UP000800235"/>
    </source>
</evidence>